<keyword evidence="1" id="KW-0472">Membrane</keyword>
<evidence type="ECO:0008006" key="4">
    <source>
        <dbReference type="Google" id="ProtNLM"/>
    </source>
</evidence>
<feature type="transmembrane region" description="Helical" evidence="1">
    <location>
        <begin position="135"/>
        <end position="168"/>
    </location>
</feature>
<evidence type="ECO:0000256" key="1">
    <source>
        <dbReference type="SAM" id="Phobius"/>
    </source>
</evidence>
<keyword evidence="1" id="KW-0812">Transmembrane</keyword>
<feature type="transmembrane region" description="Helical" evidence="1">
    <location>
        <begin position="56"/>
        <end position="77"/>
    </location>
</feature>
<gene>
    <name evidence="2" type="ORF">NP075_16025</name>
</gene>
<proteinExistence type="predicted"/>
<dbReference type="EMBL" id="CP101989">
    <property type="protein sequence ID" value="UUI64607.1"/>
    <property type="molecule type" value="Genomic_DNA"/>
</dbReference>
<organism evidence="2 3">
    <name type="scientific">Cellulomonas wangsupingiae</name>
    <dbReference type="NCBI Taxonomy" id="2968085"/>
    <lineage>
        <taxon>Bacteria</taxon>
        <taxon>Bacillati</taxon>
        <taxon>Actinomycetota</taxon>
        <taxon>Actinomycetes</taxon>
        <taxon>Micrococcales</taxon>
        <taxon>Cellulomonadaceae</taxon>
        <taxon>Cellulomonas</taxon>
    </lineage>
</organism>
<accession>A0ABY5K2E5</accession>
<name>A0ABY5K2E5_9CELL</name>
<sequence>MRELLLVVLAVGVLSLPLVTVLPAVAAGAAHLRYPSGAAGGPRALWRDFVAALRGVWPYALGSLALLVLLWFDVAAGDGGLAGGAGTQVFAWLVVAVLVVGLLRAAGDWRPGASWREVVRAGGRRAGDDLAGSALVLLAVGLCAVAVRAVPPLGVLVPGVLALVVVAVERRAVGAGSPR</sequence>
<feature type="transmembrane region" description="Helical" evidence="1">
    <location>
        <begin position="89"/>
        <end position="107"/>
    </location>
</feature>
<protein>
    <recommendedName>
        <fullName evidence="4">Poxvirus protein I5</fullName>
    </recommendedName>
</protein>
<dbReference type="Proteomes" id="UP001317322">
    <property type="component" value="Chromosome"/>
</dbReference>
<dbReference type="RefSeq" id="WP_227565994.1">
    <property type="nucleotide sequence ID" value="NZ_CP101989.1"/>
</dbReference>
<reference evidence="2 3" key="1">
    <citation type="submission" date="2022-07" db="EMBL/GenBank/DDBJ databases">
        <title>Novel species in genus cellulomonas.</title>
        <authorList>
            <person name="Ye L."/>
        </authorList>
    </citation>
    <scope>NUCLEOTIDE SEQUENCE [LARGE SCALE GENOMIC DNA]</scope>
    <source>
        <strain evidence="3">zg-Y908</strain>
    </source>
</reference>
<evidence type="ECO:0000313" key="3">
    <source>
        <dbReference type="Proteomes" id="UP001317322"/>
    </source>
</evidence>
<evidence type="ECO:0000313" key="2">
    <source>
        <dbReference type="EMBL" id="UUI64607.1"/>
    </source>
</evidence>
<keyword evidence="3" id="KW-1185">Reference proteome</keyword>
<keyword evidence="1" id="KW-1133">Transmembrane helix</keyword>